<organism evidence="1 2">
    <name type="scientific">Bacillus phage Moonbeam</name>
    <dbReference type="NCBI Taxonomy" id="1540091"/>
    <lineage>
        <taxon>Viruses</taxon>
        <taxon>Duplodnaviria</taxon>
        <taxon>Heunggongvirae</taxon>
        <taxon>Uroviricota</taxon>
        <taxon>Caudoviricetes</taxon>
        <taxon>Herelleviridae</taxon>
        <taxon>Bastillevirinae</taxon>
        <taxon>Moonbeamvirus</taxon>
        <taxon>Moonbeamvirus moonbeam</taxon>
    </lineage>
</organism>
<dbReference type="GeneID" id="24608156"/>
<dbReference type="EMBL" id="KM236246">
    <property type="protein sequence ID" value="AIW03579.1"/>
    <property type="molecule type" value="Genomic_DNA"/>
</dbReference>
<dbReference type="OrthoDB" id="19951at10239"/>
<gene>
    <name evidence="1" type="ORF">CPT_Moonbeam181</name>
</gene>
<proteinExistence type="predicted"/>
<accession>A0A0A0RPN6</accession>
<name>A0A0A0RPN6_9CAUD</name>
<protein>
    <submittedName>
        <fullName evidence="1">Uncharacterized protein</fullName>
    </submittedName>
</protein>
<sequence>MAIRRTLYLRDKKDQDIIEYLEPLIEMEDFSSVVRGLIREGIKFRAGGATAQFVPRNVETSPVLQSRNLDFSDIKLTKKEVADEEIKARLDDF</sequence>
<evidence type="ECO:0000313" key="1">
    <source>
        <dbReference type="EMBL" id="AIW03579.1"/>
    </source>
</evidence>
<dbReference type="RefSeq" id="YP_009151744.1">
    <property type="nucleotide sequence ID" value="NC_027374.1"/>
</dbReference>
<reference evidence="1 2" key="1">
    <citation type="submission" date="2014-07" db="EMBL/GenBank/DDBJ databases">
        <title>Complete Genome of Bacillus megaterium Myophage Moonbeam.</title>
        <authorList>
            <person name="Cadungog J.N."/>
            <person name="Khatemi B.E."/>
            <person name="Hernandez A.C."/>
            <person name="Everett G.F.K."/>
        </authorList>
    </citation>
    <scope>NUCLEOTIDE SEQUENCE [LARGE SCALE GENOMIC DNA]</scope>
</reference>
<dbReference type="KEGG" id="vg:24608156"/>
<evidence type="ECO:0000313" key="2">
    <source>
        <dbReference type="Proteomes" id="UP000030207"/>
    </source>
</evidence>
<keyword evidence="2" id="KW-1185">Reference proteome</keyword>
<dbReference type="Proteomes" id="UP000030207">
    <property type="component" value="Segment"/>
</dbReference>